<protein>
    <submittedName>
        <fullName evidence="1">HEAT repeat protein</fullName>
    </submittedName>
</protein>
<dbReference type="Pfam" id="PF13646">
    <property type="entry name" value="HEAT_2"/>
    <property type="match status" value="2"/>
</dbReference>
<dbReference type="InterPro" id="IPR011989">
    <property type="entry name" value="ARM-like"/>
</dbReference>
<dbReference type="InterPro" id="IPR016024">
    <property type="entry name" value="ARM-type_fold"/>
</dbReference>
<dbReference type="PANTHER" id="PTHR12697">
    <property type="entry name" value="PBS LYASE HEAT-LIKE PROTEIN"/>
    <property type="match status" value="1"/>
</dbReference>
<reference evidence="1 2" key="1">
    <citation type="submission" date="2018-06" db="EMBL/GenBank/DDBJ databases">
        <title>Genomic Encyclopedia of Archaeal and Bacterial Type Strains, Phase II (KMG-II): from individual species to whole genera.</title>
        <authorList>
            <person name="Goeker M."/>
        </authorList>
    </citation>
    <scope>NUCLEOTIDE SEQUENCE [LARGE SCALE GENOMIC DNA]</scope>
    <source>
        <strain evidence="1 2">ATCC BAA-1881</strain>
    </source>
</reference>
<comment type="caution">
    <text evidence="1">The sequence shown here is derived from an EMBL/GenBank/DDBJ whole genome shotgun (WGS) entry which is preliminary data.</text>
</comment>
<dbReference type="RefSeq" id="WP_111317499.1">
    <property type="nucleotide sequence ID" value="NZ_BIFX01000001.1"/>
</dbReference>
<dbReference type="InterPro" id="IPR004155">
    <property type="entry name" value="PBS_lyase_HEAT"/>
</dbReference>
<evidence type="ECO:0000313" key="1">
    <source>
        <dbReference type="EMBL" id="PZW35867.1"/>
    </source>
</evidence>
<proteinExistence type="predicted"/>
<dbReference type="Gene3D" id="1.25.10.10">
    <property type="entry name" value="Leucine-rich Repeat Variant"/>
    <property type="match status" value="3"/>
</dbReference>
<dbReference type="SUPFAM" id="SSF48371">
    <property type="entry name" value="ARM repeat"/>
    <property type="match status" value="1"/>
</dbReference>
<dbReference type="SMART" id="SM00567">
    <property type="entry name" value="EZ_HEAT"/>
    <property type="match status" value="3"/>
</dbReference>
<dbReference type="GO" id="GO:0016491">
    <property type="term" value="F:oxidoreductase activity"/>
    <property type="evidence" value="ECO:0007669"/>
    <property type="project" value="TreeGrafter"/>
</dbReference>
<dbReference type="AlphaFoldDB" id="A0A326UBH7"/>
<keyword evidence="2" id="KW-1185">Reference proteome</keyword>
<dbReference type="EMBL" id="QKUF01000001">
    <property type="protein sequence ID" value="PZW35867.1"/>
    <property type="molecule type" value="Genomic_DNA"/>
</dbReference>
<gene>
    <name evidence="1" type="ORF">EI42_00030</name>
</gene>
<organism evidence="1 2">
    <name type="scientific">Thermosporothrix hazakensis</name>
    <dbReference type="NCBI Taxonomy" id="644383"/>
    <lineage>
        <taxon>Bacteria</taxon>
        <taxon>Bacillati</taxon>
        <taxon>Chloroflexota</taxon>
        <taxon>Ktedonobacteria</taxon>
        <taxon>Ktedonobacterales</taxon>
        <taxon>Thermosporotrichaceae</taxon>
        <taxon>Thermosporothrix</taxon>
    </lineage>
</organism>
<dbReference type="PANTHER" id="PTHR12697:SF5">
    <property type="entry name" value="DEOXYHYPUSINE HYDROXYLASE"/>
    <property type="match status" value="1"/>
</dbReference>
<sequence>MSGQYSQFNQQQTTLKTHSSGLKAKQIRVALVQLLAPDTDYHTRLLASRRLARYGPDALPLILQTLSAHEEITEPEWPWWPPQYEHCSRLLLHLSQKAALPLEALLQHPAIETPPGPVLWISVIEAAELQGEPRYEALFREGLNTPWTTVRYAAALALVTRARNVTLDRATIQALYTHQHPEEAFPVRLTTAYALLNSREYAGLGTLLQLLHPHTPPEVRKASLFLLATEMPLNLSINQREQLAISLIQSLYDTDMELALQAAHALSMISPPSVLPPLSEMLRSPRPRLQLVALTALEEITRKDTMRRMIRSYSLPTEIQRLLKSPVDEVRRQAAYTLAACGGEYVKAVFGTIMLHPEHPAYVEAIEGMRLLHGALRASNRRHIVRWLLGPLQQHDEHIQVTALDSLAYLLYLARNQGKKKALQDISQLITQNPVILELLNDPSAWVRQRTLELLGMLWNPHAMFITPHAQILRLLLNDPDSGVRACAAFVCGHIGARWAIPALIQALLDHDEHVAQTAFHSLCQLTSTDDPLFNAVVHELSYLGPSESGEPHSLMVAAQEHLKQTQRTRKRP</sequence>
<dbReference type="Proteomes" id="UP000248806">
    <property type="component" value="Unassembled WGS sequence"/>
</dbReference>
<name>A0A326UBH7_THEHA</name>
<accession>A0A326UBH7</accession>
<dbReference type="OrthoDB" id="139432at2"/>
<evidence type="ECO:0000313" key="2">
    <source>
        <dbReference type="Proteomes" id="UP000248806"/>
    </source>
</evidence>